<dbReference type="InterPro" id="IPR054075">
    <property type="entry name" value="Gp53-like_C"/>
</dbReference>
<dbReference type="RefSeq" id="WP_013575829.1">
    <property type="nucleotide sequence ID" value="NC_015061.1"/>
</dbReference>
<dbReference type="Gene3D" id="2.60.40.3940">
    <property type="match status" value="1"/>
</dbReference>
<dbReference type="Pfam" id="PF12571">
    <property type="entry name" value="Phage_tail_fib"/>
    <property type="match status" value="1"/>
</dbReference>
<organism evidence="3 4">
    <name type="scientific">Rahnella sp. (strain Y9602)</name>
    <dbReference type="NCBI Taxonomy" id="2703885"/>
    <lineage>
        <taxon>Bacteria</taxon>
        <taxon>Pseudomonadati</taxon>
        <taxon>Pseudomonadota</taxon>
        <taxon>Gammaproteobacteria</taxon>
        <taxon>Enterobacterales</taxon>
        <taxon>Yersiniaceae</taxon>
        <taxon>Rahnella</taxon>
    </lineage>
</organism>
<evidence type="ECO:0000313" key="4">
    <source>
        <dbReference type="Proteomes" id="UP000007257"/>
    </source>
</evidence>
<evidence type="ECO:0000259" key="1">
    <source>
        <dbReference type="Pfam" id="PF12571"/>
    </source>
</evidence>
<sequence>MSQTVITTAFEQWKAAQAANGQAVVLDEFVFANVPGLDVNAPINRAEVVPPAAQIVYRQAVEKTGLVNQNAVVYSVTLGADVGDFAFNWIGLINKATGKLAMVVHAPLQSKVKNANGQQGNVLTRSFLMEYNGAEAQTLISTPAETWQIDFTARLAGMDESLRLANLDIYGAGAFFDNGFLVAKTGTQYYVTAGLGYVGGLRANLAAKTNITVTTKPMKVWADVSYHGTLTSEYKTDIKFTLATALKDYVQSGIAHYVFALASIDANGVITDLRPQGSSLYLRRDKNLTDISDPEAALNTLNGVPKTRKINKKALSDDFDLTAADVGALPVIPGVLGTININTLNLAKIGVYVQSTGANATVANGYPPGSQAAGLLEVIPASWTGGVLQRYTVQNTGMVWTRALNASWNGTDGPWRDWVQASAVNSVTVPSAILTTTDINTLGFASGAGSAALYAQPKNANATAALHYPQGIAGTLYVTPSAYGCQQMYITFTGNIWNRGLSGDWNGVDGPWKEWVPTYSANNKPTAADVGAWTAAQSAASEKALADEIGTAFKIRANLTATDSPNTLRGSAMFGHYGVPGAAAATTDKGYPMNGFVGVIFVTWGPNATQQIAFNNNGRQFTRGASGAWNGVDGPWTAWNEIYCQANKPTPADVGALPAGGTAVAATKLGTARKIAGVAFDGTQDIGLNADNVGAFPRAGGDVNGRVTANYLRAITIPHPGDGQGTYLGWNESGGQGESDFVNNRGGGVGGFLFRTVNQANSVQTGFVRFTGTGDLATQGSISAEGGGIYEMGQRVFSPNNRQPVNSNTANLGGGWWRCGDTGMIKQWGVVNKGSRGWSTVNFPIPFPSACVNVQVTAINGGGGTFNDNFGTAQIINNIGFTCGQDSGGSYWEATGW</sequence>
<dbReference type="KEGG" id="rah:Rahaq_2522"/>
<gene>
    <name evidence="3" type="ordered locus">Rahaq_2522</name>
</gene>
<evidence type="ECO:0000313" key="3">
    <source>
        <dbReference type="EMBL" id="ADW74129.1"/>
    </source>
</evidence>
<feature type="domain" description="Phage tail fibre protein N-terminal" evidence="1">
    <location>
        <begin position="3"/>
        <end position="158"/>
    </location>
</feature>
<dbReference type="AlphaFoldDB" id="A0A0H3FB84"/>
<reference evidence="3 4" key="2">
    <citation type="journal article" date="2012" name="J. Bacteriol.">
        <title>Complete Genome Sequence of Rahnella sp. Strain Y9602, a Gammaproteobacterium Isolate from Metal- and Radionuclide-Contaminated Soil.</title>
        <authorList>
            <person name="Martinez R.J."/>
            <person name="Bruce D."/>
            <person name="Detter C."/>
            <person name="Goodwin L.A."/>
            <person name="Han J."/>
            <person name="Han C.S."/>
            <person name="Held B."/>
            <person name="Land M.L."/>
            <person name="Mikhailova N."/>
            <person name="Nolan M."/>
            <person name="Pennacchio L."/>
            <person name="Pitluck S."/>
            <person name="Tapia R."/>
            <person name="Woyke T."/>
            <person name="Sobecky P.A."/>
        </authorList>
    </citation>
    <scope>NUCLEOTIDE SEQUENCE [LARGE SCALE GENOMIC DNA]</scope>
    <source>
        <strain evidence="3 4">Y9602</strain>
    </source>
</reference>
<protein>
    <recommendedName>
        <fullName evidence="5">Tail fiber repeat 2 protein</fullName>
    </recommendedName>
</protein>
<dbReference type="HOGENOM" id="CLU_015185_2_0_6"/>
<accession>A0A0H3FB84</accession>
<dbReference type="EMBL" id="CP002505">
    <property type="protein sequence ID" value="ADW74129.1"/>
    <property type="molecule type" value="Genomic_DNA"/>
</dbReference>
<feature type="domain" description="Putative tail fiber protein gp53-like C-terminal" evidence="2">
    <location>
        <begin position="819"/>
        <end position="896"/>
    </location>
</feature>
<dbReference type="CDD" id="cd19958">
    <property type="entry name" value="pyocin_knob"/>
    <property type="match status" value="3"/>
</dbReference>
<name>A0A0H3FB84_RAHSY</name>
<dbReference type="InterPro" id="IPR022225">
    <property type="entry name" value="Phage_tail_fibre_N"/>
</dbReference>
<dbReference type="Proteomes" id="UP000007257">
    <property type="component" value="Chromosome"/>
</dbReference>
<dbReference type="eggNOG" id="COG5301">
    <property type="taxonomic scope" value="Bacteria"/>
</dbReference>
<reference evidence="4" key="1">
    <citation type="submission" date="2011-01" db="EMBL/GenBank/DDBJ databases">
        <title>Complete sequence of chromosome of Rahnella sp. Y9602.</title>
        <authorList>
            <consortium name="US DOE Joint Genome Institute"/>
            <person name="Lucas S."/>
            <person name="Copeland A."/>
            <person name="Lapidus A."/>
            <person name="Cheng J.-F."/>
            <person name="Goodwin L."/>
            <person name="Pitluck S."/>
            <person name="Lu M."/>
            <person name="Detter J.C."/>
            <person name="Han C."/>
            <person name="Tapia R."/>
            <person name="Land M."/>
            <person name="Hauser L."/>
            <person name="Kyrpides N."/>
            <person name="Ivanova N."/>
            <person name="Ovchinnikova G."/>
            <person name="Pagani I."/>
            <person name="Sobecky P.A."/>
            <person name="Martinez R.J."/>
            <person name="Woyke T."/>
        </authorList>
    </citation>
    <scope>NUCLEOTIDE SEQUENCE [LARGE SCALE GENOMIC DNA]</scope>
    <source>
        <strain evidence="4">Y9602</strain>
    </source>
</reference>
<evidence type="ECO:0008006" key="5">
    <source>
        <dbReference type="Google" id="ProtNLM"/>
    </source>
</evidence>
<proteinExistence type="predicted"/>
<dbReference type="Pfam" id="PF21882">
    <property type="entry name" value="Gp53-like_C"/>
    <property type="match status" value="1"/>
</dbReference>
<evidence type="ECO:0000259" key="2">
    <source>
        <dbReference type="Pfam" id="PF21882"/>
    </source>
</evidence>